<protein>
    <submittedName>
        <fullName evidence="1">Uncharacterized protein</fullName>
    </submittedName>
</protein>
<keyword evidence="2" id="KW-1185">Reference proteome</keyword>
<dbReference type="Proteomes" id="UP001163321">
    <property type="component" value="Chromosome 1"/>
</dbReference>
<organism evidence="1 2">
    <name type="scientific">Peronosclerospora sorghi</name>
    <dbReference type="NCBI Taxonomy" id="230839"/>
    <lineage>
        <taxon>Eukaryota</taxon>
        <taxon>Sar</taxon>
        <taxon>Stramenopiles</taxon>
        <taxon>Oomycota</taxon>
        <taxon>Peronosporomycetes</taxon>
        <taxon>Peronosporales</taxon>
        <taxon>Peronosporaceae</taxon>
        <taxon>Peronosclerospora</taxon>
    </lineage>
</organism>
<evidence type="ECO:0000313" key="1">
    <source>
        <dbReference type="EMBL" id="KAI9920624.1"/>
    </source>
</evidence>
<proteinExistence type="predicted"/>
<name>A0ACC0WPC6_9STRA</name>
<accession>A0ACC0WPC6</accession>
<gene>
    <name evidence="1" type="ORF">PsorP6_000276</name>
</gene>
<dbReference type="EMBL" id="CM047580">
    <property type="protein sequence ID" value="KAI9920624.1"/>
    <property type="molecule type" value="Genomic_DNA"/>
</dbReference>
<reference evidence="1 2" key="1">
    <citation type="journal article" date="2022" name="bioRxiv">
        <title>The genome of the oomycete Peronosclerospora sorghi, a cosmopolitan pathogen of maize and sorghum, is inflated with dispersed pseudogenes.</title>
        <authorList>
            <person name="Fletcher K."/>
            <person name="Martin F."/>
            <person name="Isakeit T."/>
            <person name="Cavanaugh K."/>
            <person name="Magill C."/>
            <person name="Michelmore R."/>
        </authorList>
    </citation>
    <scope>NUCLEOTIDE SEQUENCE [LARGE SCALE GENOMIC DNA]</scope>
    <source>
        <strain evidence="1">P6</strain>
    </source>
</reference>
<comment type="caution">
    <text evidence="1">The sequence shown here is derived from an EMBL/GenBank/DDBJ whole genome shotgun (WGS) entry which is preliminary data.</text>
</comment>
<sequence>MTNGRRPLLRCIGSVGLDTGLRVVFDHRVQGSKTRMEMLRSKQLISIQQRPDDMLARQSKCVLH</sequence>
<evidence type="ECO:0000313" key="2">
    <source>
        <dbReference type="Proteomes" id="UP001163321"/>
    </source>
</evidence>